<dbReference type="EMBL" id="JAOB01000076">
    <property type="protein sequence ID" value="EUA17526.1"/>
    <property type="molecule type" value="Genomic_DNA"/>
</dbReference>
<dbReference type="PATRIC" id="fig|1299334.3.peg.8084"/>
<proteinExistence type="predicted"/>
<evidence type="ECO:0000313" key="2">
    <source>
        <dbReference type="EMBL" id="EUA17526.1"/>
    </source>
</evidence>
<evidence type="ECO:0000256" key="1">
    <source>
        <dbReference type="SAM" id="MobiDB-lite"/>
    </source>
</evidence>
<accession>X7ZES6</accession>
<name>X7ZES6_MYCXE</name>
<sequence>MGHVHRRTGNSTGPDPGTAGSAGPHSAHPSRRNPRRVPVRRHPEHAVLDALRATWLSLQPSAFAAERLRNLHHGEPDAVVSHLSAAHYVFELGSLQPDRLDYTIATPRRTSNPWVEFHVAESWPPTWQLVDGLPVTPVAQTIADIYRAGIDAGHLGDIVRDALSRAVVDVRAITAELDPPTGGHGRDTVTHALAVVGTPDSVAAGNELLFAGRR</sequence>
<organism evidence="2">
    <name type="scientific">Mycobacterium xenopi 4042</name>
    <dbReference type="NCBI Taxonomy" id="1299334"/>
    <lineage>
        <taxon>Bacteria</taxon>
        <taxon>Bacillati</taxon>
        <taxon>Actinomycetota</taxon>
        <taxon>Actinomycetes</taxon>
        <taxon>Mycobacteriales</taxon>
        <taxon>Mycobacteriaceae</taxon>
        <taxon>Mycobacterium</taxon>
    </lineage>
</organism>
<protein>
    <submittedName>
        <fullName evidence="2">Uncharacterized protein</fullName>
    </submittedName>
</protein>
<comment type="caution">
    <text evidence="2">The sequence shown here is derived from an EMBL/GenBank/DDBJ whole genome shotgun (WGS) entry which is preliminary data.</text>
</comment>
<dbReference type="AlphaFoldDB" id="X7ZES6"/>
<gene>
    <name evidence="2" type="ORF">I553_10584</name>
</gene>
<feature type="region of interest" description="Disordered" evidence="1">
    <location>
        <begin position="1"/>
        <end position="40"/>
    </location>
</feature>
<reference evidence="2" key="1">
    <citation type="submission" date="2014-01" db="EMBL/GenBank/DDBJ databases">
        <authorList>
            <person name="Brown-Elliot B."/>
            <person name="Wallace R."/>
            <person name="Lenaerts A."/>
            <person name="Ordway D."/>
            <person name="DeGroote M.A."/>
            <person name="Parker T."/>
            <person name="Sizemore C."/>
            <person name="Tallon L.J."/>
            <person name="Sadzewicz L.K."/>
            <person name="Sengamalay N."/>
            <person name="Fraser C.M."/>
            <person name="Hine E."/>
            <person name="Shefchek K.A."/>
            <person name="Das S.P."/>
            <person name="Tettelin H."/>
        </authorList>
    </citation>
    <scope>NUCLEOTIDE SEQUENCE [LARGE SCALE GENOMIC DNA]</scope>
    <source>
        <strain evidence="2">4042</strain>
    </source>
</reference>
<feature type="compositionally biased region" description="Basic residues" evidence="1">
    <location>
        <begin position="28"/>
        <end position="40"/>
    </location>
</feature>